<name>A0A240BVZ9_SERFI</name>
<reference evidence="2 3" key="1">
    <citation type="submission" date="2017-06" db="EMBL/GenBank/DDBJ databases">
        <authorList>
            <consortium name="Pathogen Informatics"/>
        </authorList>
    </citation>
    <scope>NUCLEOTIDE SEQUENCE [LARGE SCALE GENOMIC DNA]</scope>
    <source>
        <strain evidence="2 3">NCTC12148</strain>
    </source>
</reference>
<keyword evidence="1" id="KW-0472">Membrane</keyword>
<keyword evidence="3" id="KW-1185">Reference proteome</keyword>
<dbReference type="KEGG" id="sfj:SAMEA4384070_1903"/>
<organism evidence="2 3">
    <name type="scientific">Serratia ficaria</name>
    <dbReference type="NCBI Taxonomy" id="61651"/>
    <lineage>
        <taxon>Bacteria</taxon>
        <taxon>Pseudomonadati</taxon>
        <taxon>Pseudomonadota</taxon>
        <taxon>Gammaproteobacteria</taxon>
        <taxon>Enterobacterales</taxon>
        <taxon>Yersiniaceae</taxon>
        <taxon>Serratia</taxon>
    </lineage>
</organism>
<dbReference type="EMBL" id="LT906479">
    <property type="protein sequence ID" value="SNV99243.1"/>
    <property type="molecule type" value="Genomic_DNA"/>
</dbReference>
<protein>
    <submittedName>
        <fullName evidence="2">Uncharacterized protein</fullName>
    </submittedName>
</protein>
<accession>A0A240BVZ9</accession>
<sequence>MINGGEQVEFLLLSIVIRLLYFYFGNNPGLRRRGEKPLSPRQEA</sequence>
<evidence type="ECO:0000313" key="2">
    <source>
        <dbReference type="EMBL" id="SNV99243.1"/>
    </source>
</evidence>
<keyword evidence="1" id="KW-1133">Transmembrane helix</keyword>
<feature type="transmembrane region" description="Helical" evidence="1">
    <location>
        <begin position="6"/>
        <end position="24"/>
    </location>
</feature>
<evidence type="ECO:0000313" key="3">
    <source>
        <dbReference type="Proteomes" id="UP000215134"/>
    </source>
</evidence>
<dbReference type="AlphaFoldDB" id="A0A240BVZ9"/>
<proteinExistence type="predicted"/>
<evidence type="ECO:0000256" key="1">
    <source>
        <dbReference type="SAM" id="Phobius"/>
    </source>
</evidence>
<dbReference type="Proteomes" id="UP000215134">
    <property type="component" value="Chromosome 1"/>
</dbReference>
<gene>
    <name evidence="2" type="ORF">SAMEA4384070_01903</name>
</gene>
<keyword evidence="1" id="KW-0812">Transmembrane</keyword>